<accession>A0A917DYH0</accession>
<name>A0A917DYH0_9BACT</name>
<evidence type="ECO:0000313" key="3">
    <source>
        <dbReference type="Proteomes" id="UP000609064"/>
    </source>
</evidence>
<sequence length="214" mass="24628">MSNYLFSKTAYIKGVQCDKQLYLYKYHYKLQDPLSPETLAKFKGGHDFEDAYRAKYFPFAVDIEKIAKSRNDYQSLTQKALQKQVSDIFEATFVYQEVLVMNDVLTRSSGKWEIQEIKSSSELKQTHIQDIALQYFVTKGALGQDLDAKLVLSDEVETYKIIDVTTEVKALQGSIAANIEHFKNVLEQDSIPQISVGNQCEDPYKCSFWGYCHR</sequence>
<proteinExistence type="predicted"/>
<protein>
    <recommendedName>
        <fullName evidence="1">DUF83 domain-containing protein</fullName>
    </recommendedName>
</protein>
<dbReference type="InterPro" id="IPR022765">
    <property type="entry name" value="Dna2/Cas4_DUF83"/>
</dbReference>
<gene>
    <name evidence="2" type="ORF">GCM10011514_52820</name>
</gene>
<dbReference type="Pfam" id="PF01930">
    <property type="entry name" value="Cas_Cas4"/>
    <property type="match status" value="1"/>
</dbReference>
<dbReference type="RefSeq" id="WP_188771236.1">
    <property type="nucleotide sequence ID" value="NZ_BMKK01000019.1"/>
</dbReference>
<feature type="domain" description="DUF83" evidence="1">
    <location>
        <begin position="101"/>
        <end position="213"/>
    </location>
</feature>
<evidence type="ECO:0000259" key="1">
    <source>
        <dbReference type="Pfam" id="PF01930"/>
    </source>
</evidence>
<reference evidence="2" key="1">
    <citation type="journal article" date="2014" name="Int. J. Syst. Evol. Microbiol.">
        <title>Complete genome sequence of Corynebacterium casei LMG S-19264T (=DSM 44701T), isolated from a smear-ripened cheese.</title>
        <authorList>
            <consortium name="US DOE Joint Genome Institute (JGI-PGF)"/>
            <person name="Walter F."/>
            <person name="Albersmeier A."/>
            <person name="Kalinowski J."/>
            <person name="Ruckert C."/>
        </authorList>
    </citation>
    <scope>NUCLEOTIDE SEQUENCE</scope>
    <source>
        <strain evidence="2">CGMCC 1.15958</strain>
    </source>
</reference>
<keyword evidence="3" id="KW-1185">Reference proteome</keyword>
<evidence type="ECO:0000313" key="2">
    <source>
        <dbReference type="EMBL" id="GGD82234.1"/>
    </source>
</evidence>
<organism evidence="2 3">
    <name type="scientific">Emticicia aquatilis</name>
    <dbReference type="NCBI Taxonomy" id="1537369"/>
    <lineage>
        <taxon>Bacteria</taxon>
        <taxon>Pseudomonadati</taxon>
        <taxon>Bacteroidota</taxon>
        <taxon>Cytophagia</taxon>
        <taxon>Cytophagales</taxon>
        <taxon>Leadbetterellaceae</taxon>
        <taxon>Emticicia</taxon>
    </lineage>
</organism>
<comment type="caution">
    <text evidence="2">The sequence shown here is derived from an EMBL/GenBank/DDBJ whole genome shotgun (WGS) entry which is preliminary data.</text>
</comment>
<dbReference type="AlphaFoldDB" id="A0A917DYH0"/>
<dbReference type="Proteomes" id="UP000609064">
    <property type="component" value="Unassembled WGS sequence"/>
</dbReference>
<dbReference type="EMBL" id="BMKK01000019">
    <property type="protein sequence ID" value="GGD82234.1"/>
    <property type="molecule type" value="Genomic_DNA"/>
</dbReference>
<reference evidence="2" key="2">
    <citation type="submission" date="2020-09" db="EMBL/GenBank/DDBJ databases">
        <authorList>
            <person name="Sun Q."/>
            <person name="Zhou Y."/>
        </authorList>
    </citation>
    <scope>NUCLEOTIDE SEQUENCE</scope>
    <source>
        <strain evidence="2">CGMCC 1.15958</strain>
    </source>
</reference>